<dbReference type="InterPro" id="IPR002197">
    <property type="entry name" value="HTH_Fis"/>
</dbReference>
<sequence length="544" mass="58437">MDPDSACLPRLQYVDDLDLQRRLVQCAAPVLDRLHDDLAGMPLSIALTDEHAQVMLRRDNDPLLAARLDGAHFAPGFNYAEDVIGTNGVGTALETGMAVYIHGPQHFHESIRAFTCAGAPIHNPLTGRLEGLLDISCLAKDAHPLMRQLALGAARDIEAALRATGSAKQQLVLAAFVAACRRRHVAVYSLSCGIFMSNSYGARLLDPADEAYLREEAHCLLTPSRLGNFDLTLPSGHTIAVKRTLVHDGGEVAGIVLEVERIAGTTAAVPPQRTAPTLPGSSGTSPQWTRCRTEIAALATANTNTVVRGEPGSGRLTLARGAHLHKNPQARLTVVDCAAAEDLDDAMSTALNSSATTVVLRHADRMPGPQADTVARLLAADQHTYPARWIVATTADTEVLAQSALAQCFAAVVDVPALRHHSDDIPTIARMHLEQLAPHRKPDIDADALRTLQRYSWPGNVTELVDSLRYALQQRISGTIVTADLPPAVHSAPRRLMTPLENAERDAIVTALRECGGNRLKAAARLGIARSSLYRKIDAYGIHA</sequence>
<evidence type="ECO:0000256" key="2">
    <source>
        <dbReference type="ARBA" id="ARBA00022840"/>
    </source>
</evidence>
<dbReference type="Proteomes" id="UP000037712">
    <property type="component" value="Unassembled WGS sequence"/>
</dbReference>
<dbReference type="Gene3D" id="3.40.50.300">
    <property type="entry name" value="P-loop containing nucleotide triphosphate hydrolases"/>
    <property type="match status" value="1"/>
</dbReference>
<evidence type="ECO:0000259" key="5">
    <source>
        <dbReference type="PROSITE" id="PS50045"/>
    </source>
</evidence>
<dbReference type="PANTHER" id="PTHR32071">
    <property type="entry name" value="TRANSCRIPTIONAL REGULATORY PROTEIN"/>
    <property type="match status" value="1"/>
</dbReference>
<keyword evidence="3" id="KW-0805">Transcription regulation</keyword>
<dbReference type="SUPFAM" id="SSF52540">
    <property type="entry name" value="P-loop containing nucleoside triphosphate hydrolases"/>
    <property type="match status" value="1"/>
</dbReference>
<evidence type="ECO:0000313" key="6">
    <source>
        <dbReference type="EMBL" id="KOS54675.1"/>
    </source>
</evidence>
<dbReference type="GO" id="GO:0043565">
    <property type="term" value="F:sequence-specific DNA binding"/>
    <property type="evidence" value="ECO:0007669"/>
    <property type="project" value="InterPro"/>
</dbReference>
<dbReference type="InterPro" id="IPR002078">
    <property type="entry name" value="Sigma_54_int"/>
</dbReference>
<dbReference type="InterPro" id="IPR027417">
    <property type="entry name" value="P-loop_NTPase"/>
</dbReference>
<dbReference type="PROSITE" id="PS50045">
    <property type="entry name" value="SIGMA54_INTERACT_4"/>
    <property type="match status" value="1"/>
</dbReference>
<comment type="caution">
    <text evidence="6">The sequence shown here is derived from an EMBL/GenBank/DDBJ whole genome shotgun (WGS) entry which is preliminary data.</text>
</comment>
<organism evidence="6 7">
    <name type="scientific">Rhodococcus rhodochrous KG-21</name>
    <dbReference type="NCBI Taxonomy" id="1441923"/>
    <lineage>
        <taxon>Bacteria</taxon>
        <taxon>Bacillati</taxon>
        <taxon>Actinomycetota</taxon>
        <taxon>Actinomycetes</taxon>
        <taxon>Mycobacteriales</taxon>
        <taxon>Nocardiaceae</taxon>
        <taxon>Rhodococcus</taxon>
    </lineage>
</organism>
<gene>
    <name evidence="6" type="ORF">Z051_18975</name>
</gene>
<keyword evidence="4" id="KW-0804">Transcription</keyword>
<dbReference type="AlphaFoldDB" id="A0A0M8PGW4"/>
<dbReference type="InterPro" id="IPR058031">
    <property type="entry name" value="AAA_lid_NorR"/>
</dbReference>
<dbReference type="InterPro" id="IPR009057">
    <property type="entry name" value="Homeodomain-like_sf"/>
</dbReference>
<dbReference type="Pfam" id="PF14532">
    <property type="entry name" value="Sigma54_activ_2"/>
    <property type="match status" value="1"/>
</dbReference>
<dbReference type="InterPro" id="IPR029016">
    <property type="entry name" value="GAF-like_dom_sf"/>
</dbReference>
<dbReference type="Pfam" id="PF02954">
    <property type="entry name" value="HTH_8"/>
    <property type="match status" value="1"/>
</dbReference>
<dbReference type="Pfam" id="PF25601">
    <property type="entry name" value="AAA_lid_14"/>
    <property type="match status" value="1"/>
</dbReference>
<keyword evidence="1" id="KW-0547">Nucleotide-binding</keyword>
<feature type="domain" description="Sigma-54 factor interaction" evidence="5">
    <location>
        <begin position="281"/>
        <end position="473"/>
    </location>
</feature>
<dbReference type="EMBL" id="AZYO01000060">
    <property type="protein sequence ID" value="KOS54675.1"/>
    <property type="molecule type" value="Genomic_DNA"/>
</dbReference>
<evidence type="ECO:0000313" key="7">
    <source>
        <dbReference type="Proteomes" id="UP000037712"/>
    </source>
</evidence>
<dbReference type="Gene3D" id="1.10.8.60">
    <property type="match status" value="1"/>
</dbReference>
<reference evidence="6 7" key="1">
    <citation type="journal article" date="2015" name="Genome Announc.">
        <title>Draft Genome Sequence of Rhodococcus rhodochrous Strain KG-21, a Soil Isolate from Oil Fields of Krishna-Godavari Basin, India.</title>
        <authorList>
            <person name="Dawar C."/>
            <person name="Aggarwal R.K."/>
        </authorList>
    </citation>
    <scope>NUCLEOTIDE SEQUENCE [LARGE SCALE GENOMIC DNA]</scope>
    <source>
        <strain evidence="6 7">KG-21</strain>
    </source>
</reference>
<dbReference type="GO" id="GO:0006355">
    <property type="term" value="P:regulation of DNA-templated transcription"/>
    <property type="evidence" value="ECO:0007669"/>
    <property type="project" value="InterPro"/>
</dbReference>
<proteinExistence type="predicted"/>
<dbReference type="Gene3D" id="1.10.10.60">
    <property type="entry name" value="Homeodomain-like"/>
    <property type="match status" value="1"/>
</dbReference>
<dbReference type="PRINTS" id="PR01590">
    <property type="entry name" value="HTHFIS"/>
</dbReference>
<accession>A0A0M8PGW4</accession>
<evidence type="ECO:0000256" key="1">
    <source>
        <dbReference type="ARBA" id="ARBA00022741"/>
    </source>
</evidence>
<evidence type="ECO:0000256" key="4">
    <source>
        <dbReference type="ARBA" id="ARBA00023163"/>
    </source>
</evidence>
<keyword evidence="2" id="KW-0067">ATP-binding</keyword>
<reference evidence="7" key="2">
    <citation type="submission" date="2015-01" db="EMBL/GenBank/DDBJ databases">
        <title>Draft genome sequence of potential hydrocarbon metabolising strain of Rhodococcus rhodochrous.</title>
        <authorList>
            <person name="Aggarwal R.K."/>
            <person name="Dawar C."/>
        </authorList>
    </citation>
    <scope>NUCLEOTIDE SEQUENCE [LARGE SCALE GENOMIC DNA]</scope>
    <source>
        <strain evidence="7">KG-21</strain>
    </source>
</reference>
<dbReference type="PATRIC" id="fig|1441923.3.peg.4143"/>
<dbReference type="Gene3D" id="3.30.450.40">
    <property type="match status" value="1"/>
</dbReference>
<evidence type="ECO:0000256" key="3">
    <source>
        <dbReference type="ARBA" id="ARBA00023015"/>
    </source>
</evidence>
<dbReference type="SUPFAM" id="SSF46689">
    <property type="entry name" value="Homeodomain-like"/>
    <property type="match status" value="1"/>
</dbReference>
<name>A0A0M8PGW4_RHORH</name>
<dbReference type="GO" id="GO:0005524">
    <property type="term" value="F:ATP binding"/>
    <property type="evidence" value="ECO:0007669"/>
    <property type="project" value="UniProtKB-KW"/>
</dbReference>
<dbReference type="PANTHER" id="PTHR32071:SF122">
    <property type="entry name" value="SIGMA FACTOR"/>
    <property type="match status" value="1"/>
</dbReference>
<protein>
    <submittedName>
        <fullName evidence="6">Fis family transcriptional regulator</fullName>
    </submittedName>
</protein>